<evidence type="ECO:0000256" key="1">
    <source>
        <dbReference type="ARBA" id="ARBA00004123"/>
    </source>
</evidence>
<sequence length="753" mass="86321">MTGDGSGTLEWIVEKTLGTGGFGQVTLWRNESTNETLAVKKCRLGNDPKIITAKHRDRWNLEVEIMQKLNHPNVVAALPVPAQLRAPPDEMPVLAMEYCSKGDLRKILNAPENCCGLSETQVRRLLRHVSGALAHLHSRRIIHRDVKPENIMVQEDAQGKFVYKLTDLGYAKELDQLSVCDSFVGTLQYLVPCRIAPELFMSQEYTCTVDYWSFGLVAHECMVGVRPFLPSMAPAEWMKHVCRKKSTDVCVYTSRDGTVRFSEHIFKENHLCEPFVARMERWLRLMLEWQPHKRGIDPTSGGSGGTKRFITHSMLEDALDKKIVHCFVVATGELLSYEIQDATTTRQVLQWVSRDVGVASQDLACLSPRGDVVDDDRAAVGLHCDDPMEDEEWMCYAFDKKDDVDVDRRVGCVDARIAAATEILAQRESTLRRWSLALHFVSTETKLEKRFLHAFRAYGKYLNAINSAVLNAREEMLLEMNKIKLVRVNADKAEYDQANRMHRLSSHQLEESLYRRAEDIAALVDNVQDAVTRQDLTINTIHLQQQQQQQQLFVDDDDGINAEKLYERASKAYRESKSSSRGHDDECWKEMAVVMSHYVCRRDERTKRHSVRLRKNRDCERRIAEALASFDDITKSIRKANLRLTSLQIDRQKLIWKAFNTLVTTTTTTSRSASLVPFRGEDESSSYEPVSLKSIVSKISRDSSRTIKENHDLRSKWSTQLSSLNRANETLNWDFLDEIKKETRRERNFTANN</sequence>
<dbReference type="InterPro" id="IPR046375">
    <property type="entry name" value="IKBKB_SDD_sf"/>
</dbReference>
<accession>T1INV2</accession>
<keyword evidence="4" id="KW-0963">Cytoplasm</keyword>
<comment type="subcellular location">
    <subcellularLocation>
        <location evidence="2">Cytoplasm</location>
    </subcellularLocation>
    <subcellularLocation>
        <location evidence="1">Nucleus</location>
    </subcellularLocation>
</comment>
<dbReference type="EMBL" id="JH431210">
    <property type="status" value="NOT_ANNOTATED_CDS"/>
    <property type="molecule type" value="Genomic_DNA"/>
</dbReference>
<dbReference type="InterPro" id="IPR011009">
    <property type="entry name" value="Kinase-like_dom_sf"/>
</dbReference>
<evidence type="ECO:0000256" key="3">
    <source>
        <dbReference type="ARBA" id="ARBA00012442"/>
    </source>
</evidence>
<reference evidence="15" key="1">
    <citation type="submission" date="2011-05" db="EMBL/GenBank/DDBJ databases">
        <authorList>
            <person name="Richards S.R."/>
            <person name="Qu J."/>
            <person name="Jiang H."/>
            <person name="Jhangiani S.N."/>
            <person name="Agravi P."/>
            <person name="Goodspeed R."/>
            <person name="Gross S."/>
            <person name="Mandapat C."/>
            <person name="Jackson L."/>
            <person name="Mathew T."/>
            <person name="Pu L."/>
            <person name="Thornton R."/>
            <person name="Saada N."/>
            <person name="Wilczek-Boney K.B."/>
            <person name="Lee S."/>
            <person name="Kovar C."/>
            <person name="Wu Y."/>
            <person name="Scherer S.E."/>
            <person name="Worley K.C."/>
            <person name="Muzny D.M."/>
            <person name="Gibbs R."/>
        </authorList>
    </citation>
    <scope>NUCLEOTIDE SEQUENCE</scope>
    <source>
        <strain evidence="15">Brora</strain>
    </source>
</reference>
<dbReference type="GO" id="GO:0005524">
    <property type="term" value="F:ATP binding"/>
    <property type="evidence" value="ECO:0007669"/>
    <property type="project" value="UniProtKB-KW"/>
</dbReference>
<evidence type="ECO:0000256" key="10">
    <source>
        <dbReference type="ARBA" id="ARBA00022840"/>
    </source>
</evidence>
<evidence type="ECO:0000256" key="7">
    <source>
        <dbReference type="ARBA" id="ARBA00022679"/>
    </source>
</evidence>
<dbReference type="EC" id="2.7.11.10" evidence="3"/>
<keyword evidence="9" id="KW-0418">Kinase</keyword>
<evidence type="ECO:0000313" key="14">
    <source>
        <dbReference type="EnsemblMetazoa" id="SMAR002690-PA"/>
    </source>
</evidence>
<reference evidence="14" key="2">
    <citation type="submission" date="2015-02" db="UniProtKB">
        <authorList>
            <consortium name="EnsemblMetazoa"/>
        </authorList>
    </citation>
    <scope>IDENTIFICATION</scope>
</reference>
<proteinExistence type="predicted"/>
<keyword evidence="6" id="KW-0597">Phosphoprotein</keyword>
<keyword evidence="7" id="KW-0808">Transferase</keyword>
<keyword evidence="15" id="KW-1185">Reference proteome</keyword>
<dbReference type="PROSITE" id="PS00108">
    <property type="entry name" value="PROTEIN_KINASE_ST"/>
    <property type="match status" value="1"/>
</dbReference>
<evidence type="ECO:0000256" key="8">
    <source>
        <dbReference type="ARBA" id="ARBA00022741"/>
    </source>
</evidence>
<dbReference type="PANTHER" id="PTHR22969">
    <property type="entry name" value="IKB KINASE"/>
    <property type="match status" value="1"/>
</dbReference>
<dbReference type="InterPro" id="IPR000719">
    <property type="entry name" value="Prot_kinase_dom"/>
</dbReference>
<dbReference type="eggNOG" id="KOG4250">
    <property type="taxonomic scope" value="Eukaryota"/>
</dbReference>
<dbReference type="GO" id="GO:0008385">
    <property type="term" value="C:IkappaB kinase complex"/>
    <property type="evidence" value="ECO:0007669"/>
    <property type="project" value="TreeGrafter"/>
</dbReference>
<dbReference type="PhylomeDB" id="T1INV2"/>
<name>T1INV2_STRMM</name>
<dbReference type="GO" id="GO:0033209">
    <property type="term" value="P:tumor necrosis factor-mediated signaling pathway"/>
    <property type="evidence" value="ECO:0007669"/>
    <property type="project" value="TreeGrafter"/>
</dbReference>
<dbReference type="Gene3D" id="3.10.20.90">
    <property type="entry name" value="Phosphatidylinositol 3-kinase Catalytic Subunit, Chain A, domain 1"/>
    <property type="match status" value="1"/>
</dbReference>
<evidence type="ECO:0000256" key="12">
    <source>
        <dbReference type="ARBA" id="ARBA00048789"/>
    </source>
</evidence>
<evidence type="ECO:0000256" key="5">
    <source>
        <dbReference type="ARBA" id="ARBA00022527"/>
    </source>
</evidence>
<dbReference type="SMART" id="SM00220">
    <property type="entry name" value="S_TKc"/>
    <property type="match status" value="1"/>
</dbReference>
<keyword evidence="11" id="KW-0539">Nucleus</keyword>
<evidence type="ECO:0000256" key="6">
    <source>
        <dbReference type="ARBA" id="ARBA00022553"/>
    </source>
</evidence>
<dbReference type="InterPro" id="IPR051180">
    <property type="entry name" value="IKK"/>
</dbReference>
<dbReference type="Proteomes" id="UP000014500">
    <property type="component" value="Unassembled WGS sequence"/>
</dbReference>
<keyword evidence="8" id="KW-0547">Nucleotide-binding</keyword>
<organism evidence="14 15">
    <name type="scientific">Strigamia maritima</name>
    <name type="common">European centipede</name>
    <name type="synonym">Geophilus maritimus</name>
    <dbReference type="NCBI Taxonomy" id="126957"/>
    <lineage>
        <taxon>Eukaryota</taxon>
        <taxon>Metazoa</taxon>
        <taxon>Ecdysozoa</taxon>
        <taxon>Arthropoda</taxon>
        <taxon>Myriapoda</taxon>
        <taxon>Chilopoda</taxon>
        <taxon>Pleurostigmophora</taxon>
        <taxon>Geophilomorpha</taxon>
        <taxon>Linotaeniidae</taxon>
        <taxon>Strigamia</taxon>
    </lineage>
</organism>
<dbReference type="AlphaFoldDB" id="T1INV2"/>
<dbReference type="Gene3D" id="1.10.510.10">
    <property type="entry name" value="Transferase(Phosphotransferase) domain 1"/>
    <property type="match status" value="1"/>
</dbReference>
<keyword evidence="10" id="KW-0067">ATP-binding</keyword>
<dbReference type="GO" id="GO:0008384">
    <property type="term" value="F:IkappaB kinase activity"/>
    <property type="evidence" value="ECO:0007669"/>
    <property type="project" value="UniProtKB-EC"/>
</dbReference>
<evidence type="ECO:0000256" key="4">
    <source>
        <dbReference type="ARBA" id="ARBA00022490"/>
    </source>
</evidence>
<evidence type="ECO:0000313" key="15">
    <source>
        <dbReference type="Proteomes" id="UP000014500"/>
    </source>
</evidence>
<dbReference type="EnsemblMetazoa" id="SMAR002690-RA">
    <property type="protein sequence ID" value="SMAR002690-PA"/>
    <property type="gene ID" value="SMAR002690"/>
</dbReference>
<dbReference type="Gene3D" id="1.20.1270.250">
    <property type="match status" value="1"/>
</dbReference>
<comment type="catalytic activity">
    <reaction evidence="12">
        <text>L-seryl-[I-kappa-B protein] + ATP = O-phospho-L-seryl-[I-kappa-B protein] + ADP + H(+)</text>
        <dbReference type="Rhea" id="RHEA:19073"/>
        <dbReference type="Rhea" id="RHEA-COMP:13698"/>
        <dbReference type="Rhea" id="RHEA-COMP:13699"/>
        <dbReference type="ChEBI" id="CHEBI:15378"/>
        <dbReference type="ChEBI" id="CHEBI:29999"/>
        <dbReference type="ChEBI" id="CHEBI:30616"/>
        <dbReference type="ChEBI" id="CHEBI:83421"/>
        <dbReference type="ChEBI" id="CHEBI:456216"/>
        <dbReference type="EC" id="2.7.11.10"/>
    </reaction>
</comment>
<dbReference type="FunFam" id="1.10.510.10:FF:000147">
    <property type="entry name" value="Inhibitor of nuclear factor kappa-B kinase subunit beta"/>
    <property type="match status" value="1"/>
</dbReference>
<dbReference type="PANTHER" id="PTHR22969:SF17">
    <property type="entry name" value="INHIBITOR OF NUCLEAR FACTOR KAPPA-B KINASE SUBUNIT BETA"/>
    <property type="match status" value="1"/>
</dbReference>
<dbReference type="PROSITE" id="PS50011">
    <property type="entry name" value="PROTEIN_KINASE_DOM"/>
    <property type="match status" value="1"/>
</dbReference>
<dbReference type="InterPro" id="IPR008271">
    <property type="entry name" value="Ser/Thr_kinase_AS"/>
</dbReference>
<feature type="domain" description="Protein kinase" evidence="13">
    <location>
        <begin position="11"/>
        <end position="315"/>
    </location>
</feature>
<dbReference type="GO" id="GO:0045944">
    <property type="term" value="P:positive regulation of transcription by RNA polymerase II"/>
    <property type="evidence" value="ECO:0007669"/>
    <property type="project" value="TreeGrafter"/>
</dbReference>
<dbReference type="SUPFAM" id="SSF56112">
    <property type="entry name" value="Protein kinase-like (PK-like)"/>
    <property type="match status" value="1"/>
</dbReference>
<dbReference type="GO" id="GO:0005634">
    <property type="term" value="C:nucleus"/>
    <property type="evidence" value="ECO:0007669"/>
    <property type="project" value="UniProtKB-SubCell"/>
</dbReference>
<protein>
    <recommendedName>
        <fullName evidence="3">IkappaB kinase</fullName>
        <ecNumber evidence="3">2.7.11.10</ecNumber>
    </recommendedName>
</protein>
<dbReference type="Pfam" id="PF00069">
    <property type="entry name" value="Pkinase"/>
    <property type="match status" value="1"/>
</dbReference>
<dbReference type="HOGENOM" id="CLU_000288_101_2_1"/>
<evidence type="ECO:0000256" key="2">
    <source>
        <dbReference type="ARBA" id="ARBA00004496"/>
    </source>
</evidence>
<evidence type="ECO:0000256" key="9">
    <source>
        <dbReference type="ARBA" id="ARBA00022777"/>
    </source>
</evidence>
<evidence type="ECO:0000256" key="11">
    <source>
        <dbReference type="ARBA" id="ARBA00023242"/>
    </source>
</evidence>
<dbReference type="STRING" id="126957.T1INV2"/>
<evidence type="ECO:0000259" key="13">
    <source>
        <dbReference type="PROSITE" id="PS50011"/>
    </source>
</evidence>
<keyword evidence="5" id="KW-0723">Serine/threonine-protein kinase</keyword>